<name>A0A7L5C1G9_9RHOB</name>
<feature type="transmembrane region" description="Helical" evidence="1">
    <location>
        <begin position="7"/>
        <end position="26"/>
    </location>
</feature>
<proteinExistence type="predicted"/>
<dbReference type="Proteomes" id="UP000503336">
    <property type="component" value="Chromosome"/>
</dbReference>
<organism evidence="3 4">
    <name type="scientific">Pikeienuella piscinae</name>
    <dbReference type="NCBI Taxonomy" id="2748098"/>
    <lineage>
        <taxon>Bacteria</taxon>
        <taxon>Pseudomonadati</taxon>
        <taxon>Pseudomonadota</taxon>
        <taxon>Alphaproteobacteria</taxon>
        <taxon>Rhodobacterales</taxon>
        <taxon>Paracoccaceae</taxon>
        <taxon>Pikeienuella</taxon>
    </lineage>
</organism>
<dbReference type="Pfam" id="PF07331">
    <property type="entry name" value="TctB"/>
    <property type="match status" value="1"/>
</dbReference>
<keyword evidence="4" id="KW-1185">Reference proteome</keyword>
<protein>
    <submittedName>
        <fullName evidence="3">Tripartite tricarboxylate transporter TctB family protein</fullName>
    </submittedName>
</protein>
<evidence type="ECO:0000313" key="4">
    <source>
        <dbReference type="Proteomes" id="UP000503336"/>
    </source>
</evidence>
<accession>A0A7L5C1G9</accession>
<keyword evidence="1" id="KW-1133">Transmembrane helix</keyword>
<feature type="domain" description="DUF1468" evidence="2">
    <location>
        <begin position="7"/>
        <end position="151"/>
    </location>
</feature>
<keyword evidence="1" id="KW-0812">Transmembrane</keyword>
<dbReference type="AlphaFoldDB" id="A0A7L5C1G9"/>
<evidence type="ECO:0000259" key="2">
    <source>
        <dbReference type="Pfam" id="PF07331"/>
    </source>
</evidence>
<evidence type="ECO:0000256" key="1">
    <source>
        <dbReference type="SAM" id="Phobius"/>
    </source>
</evidence>
<sequence length="160" mass="17032">MRLNDAVIGAFLIVFAIAEIAYTTTFPSLHGQDFGPDLFPILIGIGLIICGVALIFRGQAARREAGAGALIALGPWAKDRRMALNLGLLILGVILYILLADPVGFIPVSTALLTVLMLRLRVSALTSVIVAVVTTLVIHSLFAKLLLVPLPWGVLLPVAW</sequence>
<feature type="transmembrane region" description="Helical" evidence="1">
    <location>
        <begin position="129"/>
        <end position="152"/>
    </location>
</feature>
<reference evidence="3 4" key="1">
    <citation type="submission" date="2020-02" db="EMBL/GenBank/DDBJ databases">
        <title>complete genome sequence of Rhodobacteraceae bacterium.</title>
        <authorList>
            <person name="Park J."/>
            <person name="Kim Y.-S."/>
            <person name="Kim K.-H."/>
        </authorList>
    </citation>
    <scope>NUCLEOTIDE SEQUENCE [LARGE SCALE GENOMIC DNA]</scope>
    <source>
        <strain evidence="3 4">RR4-56</strain>
    </source>
</reference>
<dbReference type="KEGG" id="hdh:G5B40_09715"/>
<feature type="transmembrane region" description="Helical" evidence="1">
    <location>
        <begin position="38"/>
        <end position="56"/>
    </location>
</feature>
<evidence type="ECO:0000313" key="3">
    <source>
        <dbReference type="EMBL" id="QIE55699.1"/>
    </source>
</evidence>
<feature type="transmembrane region" description="Helical" evidence="1">
    <location>
        <begin position="82"/>
        <end position="99"/>
    </location>
</feature>
<dbReference type="RefSeq" id="WP_165097967.1">
    <property type="nucleotide sequence ID" value="NZ_CP049056.1"/>
</dbReference>
<dbReference type="InterPro" id="IPR009936">
    <property type="entry name" value="DUF1468"/>
</dbReference>
<gene>
    <name evidence="3" type="ORF">G5B40_09715</name>
</gene>
<keyword evidence="1" id="KW-0472">Membrane</keyword>
<dbReference type="EMBL" id="CP049056">
    <property type="protein sequence ID" value="QIE55699.1"/>
    <property type="molecule type" value="Genomic_DNA"/>
</dbReference>